<dbReference type="PROSITE" id="PS51318">
    <property type="entry name" value="TAT"/>
    <property type="match status" value="1"/>
</dbReference>
<organism evidence="4 5">
    <name type="scientific">Hyphomonas beringensis</name>
    <dbReference type="NCBI Taxonomy" id="1280946"/>
    <lineage>
        <taxon>Bacteria</taxon>
        <taxon>Pseudomonadati</taxon>
        <taxon>Pseudomonadota</taxon>
        <taxon>Alphaproteobacteria</taxon>
        <taxon>Hyphomonadales</taxon>
        <taxon>Hyphomonadaceae</taxon>
        <taxon>Hyphomonas</taxon>
    </lineage>
</organism>
<dbReference type="Proteomes" id="UP000027037">
    <property type="component" value="Unassembled WGS sequence"/>
</dbReference>
<dbReference type="Gene3D" id="2.60.40.380">
    <property type="entry name" value="Purple acid phosphatase-like, N-terminal"/>
    <property type="match status" value="1"/>
</dbReference>
<evidence type="ECO:0000313" key="4">
    <source>
        <dbReference type="EMBL" id="KCZ55777.1"/>
    </source>
</evidence>
<dbReference type="InterPro" id="IPR032093">
    <property type="entry name" value="PhoD_N"/>
</dbReference>
<dbReference type="SUPFAM" id="SSF56300">
    <property type="entry name" value="Metallo-dependent phosphatases"/>
    <property type="match status" value="1"/>
</dbReference>
<reference evidence="4 5" key="1">
    <citation type="journal article" date="2014" name="Antonie Van Leeuwenhoek">
        <title>Hyphomonas beringensis sp. nov. and Hyphomonas chukchiensis sp. nov., isolated from surface seawater of the Bering Sea and Chukchi Sea.</title>
        <authorList>
            <person name="Li C."/>
            <person name="Lai Q."/>
            <person name="Li G."/>
            <person name="Dong C."/>
            <person name="Wang J."/>
            <person name="Liao Y."/>
            <person name="Shao Z."/>
        </authorList>
    </citation>
    <scope>NUCLEOTIDE SEQUENCE [LARGE SCALE GENOMIC DNA]</scope>
    <source>
        <strain evidence="4 5">25B14_1</strain>
    </source>
</reference>
<name>A0A062UBU5_9PROT</name>
<evidence type="ECO:0008006" key="6">
    <source>
        <dbReference type="Google" id="ProtNLM"/>
    </source>
</evidence>
<proteinExistence type="predicted"/>
<dbReference type="PANTHER" id="PTHR43606:SF2">
    <property type="entry name" value="ALKALINE PHOSPHATASE FAMILY PROTEIN (AFU_ORTHOLOGUE AFUA_5G03860)"/>
    <property type="match status" value="1"/>
</dbReference>
<dbReference type="Pfam" id="PF16655">
    <property type="entry name" value="PhoD_N"/>
    <property type="match status" value="1"/>
</dbReference>
<feature type="signal peptide" evidence="1">
    <location>
        <begin position="1"/>
        <end position="26"/>
    </location>
</feature>
<accession>A0A062UBU5</accession>
<feature type="chain" id="PRO_5001614382" description="Alkaline phosphatase" evidence="1">
    <location>
        <begin position="27"/>
        <end position="571"/>
    </location>
</feature>
<gene>
    <name evidence="4" type="ORF">HY29_10450</name>
</gene>
<protein>
    <recommendedName>
        <fullName evidence="6">Alkaline phosphatase</fullName>
    </recommendedName>
</protein>
<dbReference type="eggNOG" id="COG3540">
    <property type="taxonomic scope" value="Bacteria"/>
</dbReference>
<dbReference type="Pfam" id="PF09423">
    <property type="entry name" value="PhoD"/>
    <property type="match status" value="1"/>
</dbReference>
<dbReference type="InterPro" id="IPR038607">
    <property type="entry name" value="PhoD-like_sf"/>
</dbReference>
<dbReference type="InterPro" id="IPR006311">
    <property type="entry name" value="TAT_signal"/>
</dbReference>
<feature type="domain" description="PhoD-like phosphatase metallophosphatase" evidence="2">
    <location>
        <begin position="151"/>
        <end position="535"/>
    </location>
</feature>
<dbReference type="InterPro" id="IPR052900">
    <property type="entry name" value="Phospholipid_Metab_Enz"/>
</dbReference>
<dbReference type="EMBL" id="AWFF01000027">
    <property type="protein sequence ID" value="KCZ55777.1"/>
    <property type="molecule type" value="Genomic_DNA"/>
</dbReference>
<keyword evidence="1" id="KW-0732">Signal</keyword>
<dbReference type="InterPro" id="IPR029052">
    <property type="entry name" value="Metallo-depent_PP-like"/>
</dbReference>
<evidence type="ECO:0000256" key="1">
    <source>
        <dbReference type="SAM" id="SignalP"/>
    </source>
</evidence>
<evidence type="ECO:0000313" key="5">
    <source>
        <dbReference type="Proteomes" id="UP000027037"/>
    </source>
</evidence>
<dbReference type="PANTHER" id="PTHR43606">
    <property type="entry name" value="PHOSPHATASE, PUTATIVE (AFU_ORTHOLOGUE AFUA_6G08710)-RELATED"/>
    <property type="match status" value="1"/>
</dbReference>
<dbReference type="PROSITE" id="PS51257">
    <property type="entry name" value="PROKAR_LIPOPROTEIN"/>
    <property type="match status" value="1"/>
</dbReference>
<dbReference type="Gene3D" id="3.60.21.70">
    <property type="entry name" value="PhoD-like phosphatase"/>
    <property type="match status" value="1"/>
</dbReference>
<dbReference type="CDD" id="cd07389">
    <property type="entry name" value="MPP_PhoD"/>
    <property type="match status" value="1"/>
</dbReference>
<keyword evidence="5" id="KW-1185">Reference proteome</keyword>
<sequence length="571" mass="61773">MNMTKITRRGLLGAAATGSLSLAACATTPVSAPIKTEAYAGDIEFLHGVASGDPLADRVIVWTRVTPKSGSGPIQVRYDVFDPAAPNAAVSSGVVTTSEARDYTVKADAKGLQPGKVYTYEFTVLTSNGEVTSPEGRMKTTALSGDTPVRMAVISCSNWQFGYFNAYDAISQEADLDAVLHLGDYLYEYGIDGYASPEAMALGRTHDPITEMVTLSDYRTRHAQYKTDPALQAAHAAAPWICTWDDHESANNSYRTGAQNHNPENGEGDWSDRKQAAMQAYFEWLPLREPVPGEVTSAVWRSFNFGDVATVIALESRLTGRSPDISWSDALAGASDQETIMARVQETMQKINNPERTMLGAEQEAWLAEELAASVKAGKRWQVLANQVVMARTKLPNMQEVLTPEQIAAQTNPYVAQMVPFSALGLPFNPDAWDGFPAARERLYEGAASAGASLVTLAGDTHTAWANTLYDAAGERRGVEFGCTSITSPGTGTYIKDIPNLGELFADANTEVEWHDPFGHGYTLVTLTSDKALAEYKKVSDILSKTYTLDTVAMFETDTDTNPVPGLVQIS</sequence>
<dbReference type="AlphaFoldDB" id="A0A062UBU5"/>
<dbReference type="PATRIC" id="fig|1280946.3.peg.887"/>
<feature type="domain" description="Phospholipase D N-terminal" evidence="3">
    <location>
        <begin position="47"/>
        <end position="140"/>
    </location>
</feature>
<dbReference type="InterPro" id="IPR018946">
    <property type="entry name" value="PhoD-like_MPP"/>
</dbReference>
<evidence type="ECO:0000259" key="2">
    <source>
        <dbReference type="Pfam" id="PF09423"/>
    </source>
</evidence>
<evidence type="ECO:0000259" key="3">
    <source>
        <dbReference type="Pfam" id="PF16655"/>
    </source>
</evidence>
<comment type="caution">
    <text evidence="4">The sequence shown here is derived from an EMBL/GenBank/DDBJ whole genome shotgun (WGS) entry which is preliminary data.</text>
</comment>
<dbReference type="STRING" id="1280946.HY29_10450"/>